<dbReference type="Proteomes" id="UP000094795">
    <property type="component" value="Unassembled WGS sequence"/>
</dbReference>
<dbReference type="PROSITE" id="PS50931">
    <property type="entry name" value="HTH_LYSR"/>
    <property type="match status" value="1"/>
</dbReference>
<dbReference type="GO" id="GO:0006351">
    <property type="term" value="P:DNA-templated transcription"/>
    <property type="evidence" value="ECO:0007669"/>
    <property type="project" value="TreeGrafter"/>
</dbReference>
<dbReference type="PANTHER" id="PTHR30537">
    <property type="entry name" value="HTH-TYPE TRANSCRIPTIONAL REGULATOR"/>
    <property type="match status" value="1"/>
</dbReference>
<gene>
    <name evidence="6" type="ORF">AWJ14_03450</name>
</gene>
<dbReference type="InterPro" id="IPR000847">
    <property type="entry name" value="LysR_HTH_N"/>
</dbReference>
<dbReference type="SUPFAM" id="SSF46785">
    <property type="entry name" value="Winged helix' DNA-binding domain"/>
    <property type="match status" value="1"/>
</dbReference>
<dbReference type="STRING" id="1480615.AWJ14_03450"/>
<evidence type="ECO:0000313" key="6">
    <source>
        <dbReference type="EMBL" id="OCW57860.1"/>
    </source>
</evidence>
<dbReference type="InterPro" id="IPR036390">
    <property type="entry name" value="WH_DNA-bd_sf"/>
</dbReference>
<keyword evidence="2" id="KW-0805">Transcription regulation</keyword>
<dbReference type="OrthoDB" id="9807765at2"/>
<dbReference type="CDD" id="cd08432">
    <property type="entry name" value="PBP2_GcdR_TrpI_HvrB_AmpR_like"/>
    <property type="match status" value="1"/>
</dbReference>
<reference evidence="6 7" key="1">
    <citation type="submission" date="2015-12" db="EMBL/GenBank/DDBJ databases">
        <authorList>
            <person name="Shamseldin A."/>
            <person name="Moawad H."/>
            <person name="Abd El-Rahim W.M."/>
            <person name="Sadowsky M.J."/>
        </authorList>
    </citation>
    <scope>NUCLEOTIDE SEQUENCE [LARGE SCALE GENOMIC DNA]</scope>
    <source>
        <strain evidence="6 7">JC234</strain>
    </source>
</reference>
<dbReference type="Gene3D" id="3.40.190.10">
    <property type="entry name" value="Periplasmic binding protein-like II"/>
    <property type="match status" value="2"/>
</dbReference>
<dbReference type="FunFam" id="3.40.190.10:FF:000017">
    <property type="entry name" value="Glycine cleavage system transcriptional activator"/>
    <property type="match status" value="1"/>
</dbReference>
<dbReference type="InterPro" id="IPR036388">
    <property type="entry name" value="WH-like_DNA-bd_sf"/>
</dbReference>
<dbReference type="GO" id="GO:0003700">
    <property type="term" value="F:DNA-binding transcription factor activity"/>
    <property type="evidence" value="ECO:0007669"/>
    <property type="project" value="InterPro"/>
</dbReference>
<keyword evidence="7" id="KW-1185">Reference proteome</keyword>
<dbReference type="EMBL" id="LQZT01000012">
    <property type="protein sequence ID" value="OCW57860.1"/>
    <property type="molecule type" value="Genomic_DNA"/>
</dbReference>
<name>A0A1C1YWR9_9HYPH</name>
<evidence type="ECO:0000256" key="1">
    <source>
        <dbReference type="ARBA" id="ARBA00009437"/>
    </source>
</evidence>
<dbReference type="InterPro" id="IPR005119">
    <property type="entry name" value="LysR_subst-bd"/>
</dbReference>
<keyword evidence="4" id="KW-0804">Transcription</keyword>
<dbReference type="RefSeq" id="WP_066178160.1">
    <property type="nucleotide sequence ID" value="NZ_LQZT01000012.1"/>
</dbReference>
<dbReference type="GO" id="GO:0043565">
    <property type="term" value="F:sequence-specific DNA binding"/>
    <property type="evidence" value="ECO:0007669"/>
    <property type="project" value="TreeGrafter"/>
</dbReference>
<dbReference type="AlphaFoldDB" id="A0A1C1YWR9"/>
<proteinExistence type="inferred from homology"/>
<accession>A0A1C1YWR9</accession>
<dbReference type="Pfam" id="PF00126">
    <property type="entry name" value="HTH_1"/>
    <property type="match status" value="1"/>
</dbReference>
<dbReference type="SUPFAM" id="SSF53850">
    <property type="entry name" value="Periplasmic binding protein-like II"/>
    <property type="match status" value="1"/>
</dbReference>
<keyword evidence="3" id="KW-0238">DNA-binding</keyword>
<sequence>MSRKLPPLTWLRSFEASARSLSFTQAASELNLTQAAVSKQVKLLEHYLSEQLFIRNPRSLELTRTGEAYLPKVRDCFDRLAAGTDEVFGRRRSEMLTIRCMVGFSVNWLAPRLPRFMARHPGHPIRIISSVWGDEFDKKHIDFDIRYGTGKWPGLTARRLTRETITPVCSPALLEGDAPIRRPEDLARHPLLHVLGYEEGWGLWLKAAGVDGRVDQGHGLHFDTSLIAFEVAAKGGGVALGRPSMAEEALASGRLVAPFDLAVPVNEAFFLITPPGDLPHPDAALFRDWLIEEAELAFPDPKGDKRGGEDDLPLSG</sequence>
<dbReference type="Gene3D" id="1.10.10.10">
    <property type="entry name" value="Winged helix-like DNA-binding domain superfamily/Winged helix DNA-binding domain"/>
    <property type="match status" value="1"/>
</dbReference>
<dbReference type="PANTHER" id="PTHR30537:SF74">
    <property type="entry name" value="HTH-TYPE TRANSCRIPTIONAL REGULATOR TRPI"/>
    <property type="match status" value="1"/>
</dbReference>
<evidence type="ECO:0000256" key="4">
    <source>
        <dbReference type="ARBA" id="ARBA00023163"/>
    </source>
</evidence>
<protein>
    <submittedName>
        <fullName evidence="6">LysR family transcriptional regulator</fullName>
    </submittedName>
</protein>
<evidence type="ECO:0000259" key="5">
    <source>
        <dbReference type="PROSITE" id="PS50931"/>
    </source>
</evidence>
<dbReference type="PRINTS" id="PR00039">
    <property type="entry name" value="HTHLYSR"/>
</dbReference>
<comment type="similarity">
    <text evidence="1">Belongs to the LysR transcriptional regulatory family.</text>
</comment>
<organism evidence="6 7">
    <name type="scientific">Hoeflea olei</name>
    <dbReference type="NCBI Taxonomy" id="1480615"/>
    <lineage>
        <taxon>Bacteria</taxon>
        <taxon>Pseudomonadati</taxon>
        <taxon>Pseudomonadota</taxon>
        <taxon>Alphaproteobacteria</taxon>
        <taxon>Hyphomicrobiales</taxon>
        <taxon>Rhizobiaceae</taxon>
        <taxon>Hoeflea</taxon>
    </lineage>
</organism>
<feature type="domain" description="HTH lysR-type" evidence="5">
    <location>
        <begin position="6"/>
        <end position="63"/>
    </location>
</feature>
<dbReference type="Pfam" id="PF03466">
    <property type="entry name" value="LysR_substrate"/>
    <property type="match status" value="1"/>
</dbReference>
<evidence type="ECO:0000256" key="3">
    <source>
        <dbReference type="ARBA" id="ARBA00023125"/>
    </source>
</evidence>
<dbReference type="InterPro" id="IPR058163">
    <property type="entry name" value="LysR-type_TF_proteobact-type"/>
</dbReference>
<dbReference type="NCBIfam" id="NF008352">
    <property type="entry name" value="PRK11139.1"/>
    <property type="match status" value="1"/>
</dbReference>
<evidence type="ECO:0000313" key="7">
    <source>
        <dbReference type="Proteomes" id="UP000094795"/>
    </source>
</evidence>
<comment type="caution">
    <text evidence="6">The sequence shown here is derived from an EMBL/GenBank/DDBJ whole genome shotgun (WGS) entry which is preliminary data.</text>
</comment>
<evidence type="ECO:0000256" key="2">
    <source>
        <dbReference type="ARBA" id="ARBA00023015"/>
    </source>
</evidence>